<dbReference type="EMBL" id="CP068146">
    <property type="protein sequence ID" value="QQU46805.1"/>
    <property type="molecule type" value="Genomic_DNA"/>
</dbReference>
<evidence type="ECO:0000256" key="1">
    <source>
        <dbReference type="ARBA" id="ARBA00023125"/>
    </source>
</evidence>
<dbReference type="GeneID" id="31409096"/>
<dbReference type="InterPro" id="IPR000792">
    <property type="entry name" value="Tscrpt_reg_LuxR_C"/>
</dbReference>
<dbReference type="PATRIC" id="fig|630.129.peg.2216"/>
<dbReference type="Gene3D" id="3.30.450.20">
    <property type="entry name" value="PAS domain"/>
    <property type="match status" value="1"/>
</dbReference>
<dbReference type="GO" id="GO:0006355">
    <property type="term" value="P:regulation of DNA-templated transcription"/>
    <property type="evidence" value="ECO:0007669"/>
    <property type="project" value="InterPro"/>
</dbReference>
<accession>A0A0E1NE18</accession>
<protein>
    <submittedName>
        <fullName evidence="3">LuxR family transcriptional regulatory protein</fullName>
    </submittedName>
    <submittedName>
        <fullName evidence="4">PAS domain-containing protein</fullName>
    </submittedName>
</protein>
<dbReference type="InterPro" id="IPR016032">
    <property type="entry name" value="Sig_transdc_resp-reg_C-effctor"/>
</dbReference>
<sequence>MEDEKAVPQNQSNLIVNSLSETSLISIMEKASIPWAIKDNNSKFVYLNESCLDLFDIQSGFDFEGRLDEEMPCSWSEYSDDFKAHDRKAEQSREGAEIIVTSSFGRERVLSPWYFPKFPIYNQNGKVLGTVFFGKKFNFISICDFFNSLKPSVITLTPPVDDFSERELDIIFYAIQKMTAKEIAEKLSLSNRTIENRLRFIYDKVGCHSLKDLIEYCHTSGLSHYVPKKVLREGVNFFW</sequence>
<organism evidence="3 5">
    <name type="scientific">Yersinia enterocolitica</name>
    <dbReference type="NCBI Taxonomy" id="630"/>
    <lineage>
        <taxon>Bacteria</taxon>
        <taxon>Pseudomonadati</taxon>
        <taxon>Pseudomonadota</taxon>
        <taxon>Gammaproteobacteria</taxon>
        <taxon>Enterobacterales</taxon>
        <taxon>Yersiniaceae</taxon>
        <taxon>Yersinia</taxon>
    </lineage>
</organism>
<dbReference type="InterPro" id="IPR013656">
    <property type="entry name" value="PAS_4"/>
</dbReference>
<dbReference type="Proteomes" id="UP000595309">
    <property type="component" value="Chromosome"/>
</dbReference>
<evidence type="ECO:0000313" key="4">
    <source>
        <dbReference type="EMBL" id="QQU46805.1"/>
    </source>
</evidence>
<dbReference type="KEGG" id="yet:CH48_3832"/>
<feature type="domain" description="HTH luxR-type" evidence="2">
    <location>
        <begin position="156"/>
        <end position="221"/>
    </location>
</feature>
<dbReference type="GO" id="GO:0003677">
    <property type="term" value="F:DNA binding"/>
    <property type="evidence" value="ECO:0007669"/>
    <property type="project" value="UniProtKB-KW"/>
</dbReference>
<dbReference type="PROSITE" id="PS50043">
    <property type="entry name" value="HTH_LUXR_2"/>
    <property type="match status" value="1"/>
</dbReference>
<name>A0A0E1NE18_YEREN</name>
<reference evidence="3 5" key="1">
    <citation type="submission" date="2015-03" db="EMBL/GenBank/DDBJ databases">
        <authorList>
            <person name="Murphy D."/>
        </authorList>
    </citation>
    <scope>NUCLEOTIDE SEQUENCE [LARGE SCALE GENOMIC DNA]</scope>
    <source>
        <strain evidence="3 5">IP26249</strain>
    </source>
</reference>
<evidence type="ECO:0000313" key="3">
    <source>
        <dbReference type="EMBL" id="CFQ65981.1"/>
    </source>
</evidence>
<keyword evidence="1" id="KW-0238">DNA-binding</keyword>
<dbReference type="Pfam" id="PF08448">
    <property type="entry name" value="PAS_4"/>
    <property type="match status" value="1"/>
</dbReference>
<dbReference type="SMART" id="SM00421">
    <property type="entry name" value="HTH_LUXR"/>
    <property type="match status" value="1"/>
</dbReference>
<gene>
    <name evidence="3" type="ORF">ERS137941_02621</name>
    <name evidence="4" type="ORF">I6I39_18120</name>
</gene>
<dbReference type="OMA" id="IAIMEHA"/>
<dbReference type="Pfam" id="PF00196">
    <property type="entry name" value="GerE"/>
    <property type="match status" value="1"/>
</dbReference>
<dbReference type="AlphaFoldDB" id="A0A0E1NE18"/>
<dbReference type="EMBL" id="CGBR01000018">
    <property type="protein sequence ID" value="CFQ65981.1"/>
    <property type="molecule type" value="Genomic_DNA"/>
</dbReference>
<dbReference type="CDD" id="cd06170">
    <property type="entry name" value="LuxR_C_like"/>
    <property type="match status" value="1"/>
</dbReference>
<dbReference type="SUPFAM" id="SSF46894">
    <property type="entry name" value="C-terminal effector domain of the bipartite response regulators"/>
    <property type="match status" value="1"/>
</dbReference>
<dbReference type="Gene3D" id="1.10.10.10">
    <property type="entry name" value="Winged helix-like DNA-binding domain superfamily/Winged helix DNA-binding domain"/>
    <property type="match status" value="1"/>
</dbReference>
<dbReference type="InterPro" id="IPR036388">
    <property type="entry name" value="WH-like_DNA-bd_sf"/>
</dbReference>
<proteinExistence type="predicted"/>
<dbReference type="RefSeq" id="WP_013649918.1">
    <property type="nucleotide sequence ID" value="NZ_CGBC01000050.1"/>
</dbReference>
<evidence type="ECO:0000313" key="5">
    <source>
        <dbReference type="Proteomes" id="UP000048841"/>
    </source>
</evidence>
<evidence type="ECO:0000259" key="2">
    <source>
        <dbReference type="PROSITE" id="PS50043"/>
    </source>
</evidence>
<dbReference type="Proteomes" id="UP000048841">
    <property type="component" value="Unassembled WGS sequence"/>
</dbReference>
<evidence type="ECO:0000313" key="6">
    <source>
        <dbReference type="Proteomes" id="UP000595309"/>
    </source>
</evidence>
<reference evidence="4 6" key="2">
    <citation type="submission" date="2021-01" db="EMBL/GenBank/DDBJ databases">
        <title>FDA dAtabase for Regulatory Grade micrObial Sequences (FDA-ARGOS): Supporting development and validation of Infectious Disease Dx tests.</title>
        <authorList>
            <person name="Blissenbach B."/>
            <person name="Krut O."/>
            <person name="Tallon L."/>
            <person name="Sadzewicz L."/>
            <person name="Zhao X."/>
            <person name="Boylan J."/>
            <person name="Ott S."/>
            <person name="Bowen H."/>
            <person name="Vavikolanu K."/>
            <person name="Mehta A."/>
            <person name="Aluvathingal J."/>
            <person name="Nadendla S."/>
            <person name="Yan Y."/>
            <person name="Sichtig H."/>
        </authorList>
    </citation>
    <scope>NUCLEOTIDE SEQUENCE [LARGE SCALE GENOMIC DNA]</scope>
    <source>
        <strain evidence="4 6">FDAARGOS_1082</strain>
    </source>
</reference>